<sequence>MRVQFYILSFFLVFVLFTAMPPTPALHEDGYHRCVEGCGSQHESQKGLLIHQKTCKIANQSDSQLVDLQKRIQENRAQKKLKKRKRLENDVGPVAHPGGHDGNAAPVSLALDDFETDMQVDEPFISPEEPPPEPEPEQLGRGRRKKRGTWKVIQNLPQPTPPVSDEPVSIPTPSSPTPDPALQDDPEDSVVWKIFRSAANIFGIYREYHSPEMPTHHPDDHLTLHDLTLDPDPLITPPTSSPFALASLRDTDDAANSEDTSNATSHLASAHDDRGTSTSTVFESGAPTTTPMVSEPPPPSTPAPFANWSVYWLMKWMWSGSDKKSLAECNALVSEVIQKEGFDPSHFANFDAGRETAKLDAFLNTNAKDGWKTSDVTIEVPDGKRHQSPSDPPVPTFSVPGLHHRSIVEIIKTAWTDASADKFHFLPFKQYWRRSADKVERIHDEIYSSDAFIRAHEDLQHSKPEEGCTLERVVCALMFWSDSTHLASFGDASLWPLYMFFGNQSKYVRGRPNSGACHHVAYIPKLPDKIRDFFSALTGKSLSDDAQTLCRRDLMHSVWRLLLDADFRHAYVHGIIIKCTDGITRRVYPRLFTYSADYPEKVLLATIRSMGDCLCPRCKILKPLVPELGMIRDFKRRLTAARVDNNIFRSVVTTARNAIYKAGAAIKARVVGEILDPQSLIPVKNAFSEFAEAVSEGVAPHAWNFFTMFVPDLMHEFELGEFKRFFTYLIRLLEAIGAGAVQEMNRRYRLMPTFGRFTIRKKSVDTSALKKLAAHDYEDYVRTAMPVFEKLFPNPLHDKLVQDMLFTLADWHALAKLRMHTDSSLALLRATTASLGKQYRFFVKNVCGFYDTKELAREEAARNRRRAAAIKAGKPTPPATAGKLKKTLNVFTYKHHALGDYPDTIVMFGTTDSYSTQQGELEHRRVKRFYARTNKNNAVKQITNLHRREEAMRSRKERIYKTLKKKRQSAAAVLEMQSEPLSYTPPEYHHEISRSQNFPSTLPRWANLNRVDPAMKDFYRKLQDHLYSRLLNPGCADVEQTFTNAERQNFLLLGSRIYRHKVFRVNYTTYDVRRGQDSMNPSSHPDIMVPARDLDPDTGESPSGHPYAYARILGVFHAAVSHRVDGQLPTTRIVEFLLVRWFRLDTTWKGGFEARRLYRIEFLPESDPNAFGFLDPDDVIRGSHLIPAFAYGLQEDASLYYSDVYKYYYVNFFVDRDMYMRYRGLGVGHSFIRVPQDQSAVPPPCDDDDDDDIPDVVPDGADDDDDDEEEGGESGGDHERDEDEADPEVDPEDGEGDENAAASHGYAAH</sequence>
<comment type="caution">
    <text evidence="3">The sequence shown here is derived from an EMBL/GenBank/DDBJ whole genome shotgun (WGS) entry which is preliminary data.</text>
</comment>
<feature type="region of interest" description="Disordered" evidence="1">
    <location>
        <begin position="1235"/>
        <end position="1309"/>
    </location>
</feature>
<evidence type="ECO:0000256" key="1">
    <source>
        <dbReference type="SAM" id="MobiDB-lite"/>
    </source>
</evidence>
<dbReference type="STRING" id="92696.A0A4R0RXQ4"/>
<gene>
    <name evidence="3" type="ORF">EIP91_001167</name>
</gene>
<evidence type="ECO:0000256" key="2">
    <source>
        <dbReference type="SAM" id="SignalP"/>
    </source>
</evidence>
<organism evidence="3 4">
    <name type="scientific">Steccherinum ochraceum</name>
    <dbReference type="NCBI Taxonomy" id="92696"/>
    <lineage>
        <taxon>Eukaryota</taxon>
        <taxon>Fungi</taxon>
        <taxon>Dikarya</taxon>
        <taxon>Basidiomycota</taxon>
        <taxon>Agaricomycotina</taxon>
        <taxon>Agaricomycetes</taxon>
        <taxon>Polyporales</taxon>
        <taxon>Steccherinaceae</taxon>
        <taxon>Steccherinum</taxon>
    </lineage>
</organism>
<protein>
    <recommendedName>
        <fullName evidence="5">C2H2-type domain-containing protein</fullName>
    </recommendedName>
</protein>
<feature type="chain" id="PRO_5020196045" description="C2H2-type domain-containing protein" evidence="2">
    <location>
        <begin position="26"/>
        <end position="1309"/>
    </location>
</feature>
<feature type="region of interest" description="Disordered" evidence="1">
    <location>
        <begin position="251"/>
        <end position="300"/>
    </location>
</feature>
<name>A0A4R0RXQ4_9APHY</name>
<feature type="compositionally biased region" description="Acidic residues" evidence="1">
    <location>
        <begin position="1245"/>
        <end position="1272"/>
    </location>
</feature>
<dbReference type="EMBL" id="RWJN01000013">
    <property type="protein sequence ID" value="TCD70859.1"/>
    <property type="molecule type" value="Genomic_DNA"/>
</dbReference>
<reference evidence="3 4" key="1">
    <citation type="submission" date="2018-11" db="EMBL/GenBank/DDBJ databases">
        <title>Genome assembly of Steccherinum ochraceum LE-BIN_3174, the white-rot fungus of the Steccherinaceae family (The Residual Polyporoid clade, Polyporales, Basidiomycota).</title>
        <authorList>
            <person name="Fedorova T.V."/>
            <person name="Glazunova O.A."/>
            <person name="Landesman E.O."/>
            <person name="Moiseenko K.V."/>
            <person name="Psurtseva N.V."/>
            <person name="Savinova O.S."/>
            <person name="Shakhova N.V."/>
            <person name="Tyazhelova T.V."/>
            <person name="Vasina D.V."/>
        </authorList>
    </citation>
    <scope>NUCLEOTIDE SEQUENCE [LARGE SCALE GENOMIC DNA]</scope>
    <source>
        <strain evidence="3 4">LE-BIN_3174</strain>
    </source>
</reference>
<feature type="region of interest" description="Disordered" evidence="1">
    <location>
        <begin position="122"/>
        <end position="185"/>
    </location>
</feature>
<dbReference type="InterPro" id="IPR041078">
    <property type="entry name" value="Plavaka"/>
</dbReference>
<feature type="region of interest" description="Disordered" evidence="1">
    <location>
        <begin position="79"/>
        <end position="106"/>
    </location>
</feature>
<dbReference type="OrthoDB" id="3208495at2759"/>
<keyword evidence="2" id="KW-0732">Signal</keyword>
<evidence type="ECO:0008006" key="5">
    <source>
        <dbReference type="Google" id="ProtNLM"/>
    </source>
</evidence>
<feature type="compositionally biased region" description="Acidic residues" evidence="1">
    <location>
        <begin position="1280"/>
        <end position="1298"/>
    </location>
</feature>
<feature type="compositionally biased region" description="Polar residues" evidence="1">
    <location>
        <begin position="257"/>
        <end position="267"/>
    </location>
</feature>
<proteinExistence type="predicted"/>
<evidence type="ECO:0000313" key="4">
    <source>
        <dbReference type="Proteomes" id="UP000292702"/>
    </source>
</evidence>
<feature type="signal peptide" evidence="2">
    <location>
        <begin position="1"/>
        <end position="25"/>
    </location>
</feature>
<accession>A0A4R0RXQ4</accession>
<evidence type="ECO:0000313" key="3">
    <source>
        <dbReference type="EMBL" id="TCD70859.1"/>
    </source>
</evidence>
<dbReference type="Pfam" id="PF18759">
    <property type="entry name" value="Plavaka"/>
    <property type="match status" value="1"/>
</dbReference>
<keyword evidence="4" id="KW-1185">Reference proteome</keyword>
<dbReference type="Proteomes" id="UP000292702">
    <property type="component" value="Unassembled WGS sequence"/>
</dbReference>